<dbReference type="eggNOG" id="ENOG50325JW">
    <property type="taxonomic scope" value="Bacteria"/>
</dbReference>
<gene>
    <name evidence="3" type="ORF">Q766_11470</name>
</gene>
<dbReference type="Pfam" id="PF13202">
    <property type="entry name" value="EF-hand_5"/>
    <property type="match status" value="1"/>
</dbReference>
<dbReference type="GO" id="GO:0005509">
    <property type="term" value="F:calcium ion binding"/>
    <property type="evidence" value="ECO:0007669"/>
    <property type="project" value="InterPro"/>
</dbReference>
<evidence type="ECO:0000313" key="3">
    <source>
        <dbReference type="EMBL" id="KGO92728.1"/>
    </source>
</evidence>
<name>A0A0A2MMP9_9FLAO</name>
<dbReference type="AlphaFoldDB" id="A0A0A2MMP9"/>
<proteinExistence type="predicted"/>
<dbReference type="RefSeq" id="WP_035739304.1">
    <property type="nucleotide sequence ID" value="NZ_JRLY01000008.1"/>
</dbReference>
<evidence type="ECO:0000259" key="2">
    <source>
        <dbReference type="PROSITE" id="PS50222"/>
    </source>
</evidence>
<dbReference type="Proteomes" id="UP000030111">
    <property type="component" value="Unassembled WGS sequence"/>
</dbReference>
<protein>
    <recommendedName>
        <fullName evidence="2">EF-hand domain-containing protein</fullName>
    </recommendedName>
</protein>
<sequence length="97" mass="10942">MNTKWLKVIMLAALFATEGVNAQEKVTKGKPDHVKMFATLDTNNDGKLSKAEVDKSDKNKFKENFATIDTNKDSYLDKAEVKAYKDKKKAEKKSAKQ</sequence>
<comment type="caution">
    <text evidence="3">The sequence shown here is derived from an EMBL/GenBank/DDBJ whole genome shotgun (WGS) entry which is preliminary data.</text>
</comment>
<keyword evidence="1" id="KW-0732">Signal</keyword>
<organism evidence="3 4">
    <name type="scientific">Flavobacterium subsaxonicum WB 4.1-42 = DSM 21790</name>
    <dbReference type="NCBI Taxonomy" id="1121898"/>
    <lineage>
        <taxon>Bacteria</taxon>
        <taxon>Pseudomonadati</taxon>
        <taxon>Bacteroidota</taxon>
        <taxon>Flavobacteriia</taxon>
        <taxon>Flavobacteriales</taxon>
        <taxon>Flavobacteriaceae</taxon>
        <taxon>Flavobacterium</taxon>
    </lineage>
</organism>
<evidence type="ECO:0000313" key="4">
    <source>
        <dbReference type="Proteomes" id="UP000030111"/>
    </source>
</evidence>
<evidence type="ECO:0000256" key="1">
    <source>
        <dbReference type="SAM" id="SignalP"/>
    </source>
</evidence>
<dbReference type="InterPro" id="IPR011992">
    <property type="entry name" value="EF-hand-dom_pair"/>
</dbReference>
<feature type="signal peptide" evidence="1">
    <location>
        <begin position="1"/>
        <end position="22"/>
    </location>
</feature>
<accession>A0A0A2MMP9</accession>
<dbReference type="PROSITE" id="PS50222">
    <property type="entry name" value="EF_HAND_2"/>
    <property type="match status" value="1"/>
</dbReference>
<reference evidence="3 4" key="1">
    <citation type="submission" date="2013-09" db="EMBL/GenBank/DDBJ databases">
        <authorList>
            <person name="Zeng Z."/>
            <person name="Chen C."/>
        </authorList>
    </citation>
    <scope>NUCLEOTIDE SEQUENCE [LARGE SCALE GENOMIC DNA]</scope>
    <source>
        <strain evidence="3 4">WB 4.1-42</strain>
    </source>
</reference>
<dbReference type="Gene3D" id="1.10.238.10">
    <property type="entry name" value="EF-hand"/>
    <property type="match status" value="1"/>
</dbReference>
<feature type="domain" description="EF-hand" evidence="2">
    <location>
        <begin position="28"/>
        <end position="63"/>
    </location>
</feature>
<dbReference type="PROSITE" id="PS00018">
    <property type="entry name" value="EF_HAND_1"/>
    <property type="match status" value="1"/>
</dbReference>
<dbReference type="EMBL" id="JRLY01000008">
    <property type="protein sequence ID" value="KGO92728.1"/>
    <property type="molecule type" value="Genomic_DNA"/>
</dbReference>
<dbReference type="OrthoDB" id="1376844at2"/>
<keyword evidence="4" id="KW-1185">Reference proteome</keyword>
<feature type="chain" id="PRO_5002003439" description="EF-hand domain-containing protein" evidence="1">
    <location>
        <begin position="23"/>
        <end position="97"/>
    </location>
</feature>
<dbReference type="SUPFAM" id="SSF47473">
    <property type="entry name" value="EF-hand"/>
    <property type="match status" value="1"/>
</dbReference>
<dbReference type="InterPro" id="IPR002048">
    <property type="entry name" value="EF_hand_dom"/>
</dbReference>
<dbReference type="InterPro" id="IPR018247">
    <property type="entry name" value="EF_Hand_1_Ca_BS"/>
</dbReference>